<accession>A0A6J6GWA8</accession>
<dbReference type="InterPro" id="IPR000212">
    <property type="entry name" value="DNA_helicase_UvrD/REP"/>
</dbReference>
<dbReference type="GO" id="GO:0004527">
    <property type="term" value="F:exonuclease activity"/>
    <property type="evidence" value="ECO:0007669"/>
    <property type="project" value="UniProtKB-KW"/>
</dbReference>
<keyword evidence="8" id="KW-0067">ATP-binding</keyword>
<dbReference type="EC" id="5.6.2.4" evidence="13"/>
<evidence type="ECO:0000256" key="3">
    <source>
        <dbReference type="ARBA" id="ARBA00022741"/>
    </source>
</evidence>
<dbReference type="Pfam" id="PF13361">
    <property type="entry name" value="UvrD_C"/>
    <property type="match status" value="1"/>
</dbReference>
<proteinExistence type="inferred from homology"/>
<sequence length="1040" mass="115041">MVDAVFRNHGLGAVLDSLALSASQSKVASLSAGQNALVYGVPGSGKSTALKALVINRLRTDLKPEQVLVLCANRESATKLRDELALEYQGATPGPLARTLASFAFNILREKALALGFNPPELITGSEQDQIISELIEEFLKEKFPETWPKQLRRQVMELRGFRAELRDLITVCLEHEITPEELVKQGEVNNNPEWVAVAPFFAGYLKRLREPANENRHDPSTLLTVVIRQLKEDQWPSIASDLKLIVVDDAQELTPAAAALLRALVSKGANLVLIGDPDATTMGFRSANPQSMKELIESIEGKFAAINLEGDLGNRHPDLTAVLAKTAHRISPERAGTQRSALGPTDQEVGNRVEGRVFDLETSELAWLAHRLRELHLQEGIAWSEIAVIARSRTVLEKWGAALASESVPTVILGSQTSFKDEFSTGNLLRLAKYCLEPPELTREVILELLRNPFAGLDSLSIRRIRRRLRQLELDAGGDRTSDQLLIELFEKPEVARELYGEEAKRVKIFLKVLARTRELAETEGSTSEELLWSLWASSPMATAWQQLADGIGEVAMQAGRNLDALVALFAAANQYAERHPEAGPAEFVNEQLERDIPQDTLALVSRDDQKVTLATSSSLIGRRFKVVAIPGLTEGVWPNLKPRSSLLGAIALDSVLSGKAVEETRTEIVDELRLLYKAIGAASDHLIVTAVDGDETQLSQFVRLILGEIPETEIYAEPRFTLRGLVGNLRRKLVTSTNETDRLEAAYGLARLALVKQPGAHPDQWAGILKLDSPEALVPLTDDETGKVWIYPSQLDNFIKCPLHWFMQAHGGSDRNFEANFGTLLHKVLEETTSIGYKELWQSVESKWHTLEFEATWVEKKELRKAQKMVRNLSTYLQGQKDAGYQLVGTEVGIDFELGRARVKGRVDRIEQGPAGQVLIVDLKTGSGEPKATDNAQLGLYQIAFMQDGFEKIPEGDNPLEGASLVWVNSDKPKIKPQESLEDNEELNQFFRELLDEAIDGMAAADAKFEAKIGTHCYDDHGYGNCKILLTKAVSYAD</sequence>
<dbReference type="GO" id="GO:0033202">
    <property type="term" value="C:DNA helicase complex"/>
    <property type="evidence" value="ECO:0007669"/>
    <property type="project" value="TreeGrafter"/>
</dbReference>
<dbReference type="GO" id="GO:0005829">
    <property type="term" value="C:cytosol"/>
    <property type="evidence" value="ECO:0007669"/>
    <property type="project" value="TreeGrafter"/>
</dbReference>
<comment type="similarity">
    <text evidence="1">Belongs to the helicase family. UvrD subfamily.</text>
</comment>
<dbReference type="InterPro" id="IPR027417">
    <property type="entry name" value="P-loop_NTPase"/>
</dbReference>
<feature type="domain" description="UvrD-like helicase ATP-binding" evidence="15">
    <location>
        <begin position="19"/>
        <end position="316"/>
    </location>
</feature>
<evidence type="ECO:0000256" key="2">
    <source>
        <dbReference type="ARBA" id="ARBA00022722"/>
    </source>
</evidence>
<dbReference type="Pfam" id="PF12705">
    <property type="entry name" value="PDDEXK_1"/>
    <property type="match status" value="1"/>
</dbReference>
<protein>
    <recommendedName>
        <fullName evidence="13">DNA 3'-5' helicase</fullName>
        <ecNumber evidence="13">5.6.2.4</ecNumber>
    </recommendedName>
</protein>
<evidence type="ECO:0000259" key="15">
    <source>
        <dbReference type="PROSITE" id="PS51198"/>
    </source>
</evidence>
<evidence type="ECO:0000256" key="6">
    <source>
        <dbReference type="ARBA" id="ARBA00022806"/>
    </source>
</evidence>
<keyword evidence="7" id="KW-0269">Exonuclease</keyword>
<dbReference type="InterPro" id="IPR014016">
    <property type="entry name" value="UvrD-like_ATP-bd"/>
</dbReference>
<dbReference type="Gene3D" id="1.10.486.10">
    <property type="entry name" value="PCRA, domain 4"/>
    <property type="match status" value="1"/>
</dbReference>
<dbReference type="SMART" id="SM00382">
    <property type="entry name" value="AAA"/>
    <property type="match status" value="1"/>
</dbReference>
<keyword evidence="9" id="KW-0238">DNA-binding</keyword>
<evidence type="ECO:0000256" key="8">
    <source>
        <dbReference type="ARBA" id="ARBA00022840"/>
    </source>
</evidence>
<dbReference type="PROSITE" id="PS51198">
    <property type="entry name" value="UVRD_HELICASE_ATP_BIND"/>
    <property type="match status" value="1"/>
</dbReference>
<comment type="catalytic activity">
    <reaction evidence="12">
        <text>Couples ATP hydrolysis with the unwinding of duplex DNA by translocating in the 3'-5' direction.</text>
        <dbReference type="EC" id="5.6.2.4"/>
    </reaction>
</comment>
<dbReference type="PROSITE" id="PS51217">
    <property type="entry name" value="UVRD_HELICASE_CTER"/>
    <property type="match status" value="1"/>
</dbReference>
<keyword evidence="3" id="KW-0547">Nucleotide-binding</keyword>
<keyword evidence="6" id="KW-0347">Helicase</keyword>
<feature type="domain" description="UvrD-like helicase C-terminal" evidence="16">
    <location>
        <begin position="322"/>
        <end position="623"/>
    </location>
</feature>
<dbReference type="SUPFAM" id="SSF52540">
    <property type="entry name" value="P-loop containing nucleoside triphosphate hydrolases"/>
    <property type="match status" value="1"/>
</dbReference>
<name>A0A6J6GWA8_9ZZZZ</name>
<dbReference type="InterPro" id="IPR013986">
    <property type="entry name" value="DExx_box_DNA_helicase_dom_sf"/>
</dbReference>
<dbReference type="Gene3D" id="1.10.10.160">
    <property type="match status" value="1"/>
</dbReference>
<reference evidence="17" key="1">
    <citation type="submission" date="2020-05" db="EMBL/GenBank/DDBJ databases">
        <authorList>
            <person name="Chiriac C."/>
            <person name="Salcher M."/>
            <person name="Ghai R."/>
            <person name="Kavagutti S V."/>
        </authorList>
    </citation>
    <scope>NUCLEOTIDE SEQUENCE</scope>
</reference>
<comment type="catalytic activity">
    <reaction evidence="14">
        <text>ATP + H2O = ADP + phosphate + H(+)</text>
        <dbReference type="Rhea" id="RHEA:13065"/>
        <dbReference type="ChEBI" id="CHEBI:15377"/>
        <dbReference type="ChEBI" id="CHEBI:15378"/>
        <dbReference type="ChEBI" id="CHEBI:30616"/>
        <dbReference type="ChEBI" id="CHEBI:43474"/>
        <dbReference type="ChEBI" id="CHEBI:456216"/>
        <dbReference type="EC" id="5.6.2.4"/>
    </reaction>
</comment>
<dbReference type="GO" id="GO:0043138">
    <property type="term" value="F:3'-5' DNA helicase activity"/>
    <property type="evidence" value="ECO:0007669"/>
    <property type="project" value="UniProtKB-EC"/>
</dbReference>
<dbReference type="Gene3D" id="3.40.50.300">
    <property type="entry name" value="P-loop containing nucleotide triphosphate hydrolases"/>
    <property type="match status" value="2"/>
</dbReference>
<evidence type="ECO:0000256" key="13">
    <source>
        <dbReference type="ARBA" id="ARBA00034808"/>
    </source>
</evidence>
<dbReference type="Gene3D" id="3.90.320.10">
    <property type="match status" value="1"/>
</dbReference>
<evidence type="ECO:0000259" key="16">
    <source>
        <dbReference type="PROSITE" id="PS51217"/>
    </source>
</evidence>
<evidence type="ECO:0000256" key="7">
    <source>
        <dbReference type="ARBA" id="ARBA00022839"/>
    </source>
</evidence>
<dbReference type="InterPro" id="IPR038726">
    <property type="entry name" value="PDDEXK_AddAB-type"/>
</dbReference>
<dbReference type="Pfam" id="PF00580">
    <property type="entry name" value="UvrD-helicase"/>
    <property type="match status" value="1"/>
</dbReference>
<organism evidence="17">
    <name type="scientific">freshwater metagenome</name>
    <dbReference type="NCBI Taxonomy" id="449393"/>
    <lineage>
        <taxon>unclassified sequences</taxon>
        <taxon>metagenomes</taxon>
        <taxon>ecological metagenomes</taxon>
    </lineage>
</organism>
<dbReference type="InterPro" id="IPR003593">
    <property type="entry name" value="AAA+_ATPase"/>
</dbReference>
<keyword evidence="2" id="KW-0540">Nuclease</keyword>
<evidence type="ECO:0000256" key="11">
    <source>
        <dbReference type="ARBA" id="ARBA00023235"/>
    </source>
</evidence>
<dbReference type="EMBL" id="CAEZUR010000029">
    <property type="protein sequence ID" value="CAB4605621.1"/>
    <property type="molecule type" value="Genomic_DNA"/>
</dbReference>
<evidence type="ECO:0000256" key="14">
    <source>
        <dbReference type="ARBA" id="ARBA00048988"/>
    </source>
</evidence>
<dbReference type="InterPro" id="IPR014017">
    <property type="entry name" value="DNA_helicase_UvrD-like_C"/>
</dbReference>
<evidence type="ECO:0000256" key="12">
    <source>
        <dbReference type="ARBA" id="ARBA00034617"/>
    </source>
</evidence>
<evidence type="ECO:0000313" key="17">
    <source>
        <dbReference type="EMBL" id="CAB4605621.1"/>
    </source>
</evidence>
<dbReference type="PANTHER" id="PTHR11070">
    <property type="entry name" value="UVRD / RECB / PCRA DNA HELICASE FAMILY MEMBER"/>
    <property type="match status" value="1"/>
</dbReference>
<keyword evidence="5" id="KW-0378">Hydrolase</keyword>
<evidence type="ECO:0000256" key="9">
    <source>
        <dbReference type="ARBA" id="ARBA00023125"/>
    </source>
</evidence>
<evidence type="ECO:0000256" key="1">
    <source>
        <dbReference type="ARBA" id="ARBA00009922"/>
    </source>
</evidence>
<keyword evidence="4" id="KW-0227">DNA damage</keyword>
<dbReference type="PANTHER" id="PTHR11070:SF59">
    <property type="entry name" value="DNA 3'-5' HELICASE"/>
    <property type="match status" value="1"/>
</dbReference>
<evidence type="ECO:0000256" key="4">
    <source>
        <dbReference type="ARBA" id="ARBA00022763"/>
    </source>
</evidence>
<dbReference type="AlphaFoldDB" id="A0A6J6GWA8"/>
<dbReference type="InterPro" id="IPR011604">
    <property type="entry name" value="PDDEXK-like_dom_sf"/>
</dbReference>
<gene>
    <name evidence="17" type="ORF">UFOPK1843_00484</name>
</gene>
<evidence type="ECO:0000256" key="10">
    <source>
        <dbReference type="ARBA" id="ARBA00023204"/>
    </source>
</evidence>
<keyword evidence="11" id="KW-0413">Isomerase</keyword>
<keyword evidence="10" id="KW-0234">DNA repair</keyword>
<dbReference type="GO" id="GO:0003677">
    <property type="term" value="F:DNA binding"/>
    <property type="evidence" value="ECO:0007669"/>
    <property type="project" value="UniProtKB-KW"/>
</dbReference>
<dbReference type="GO" id="GO:0005524">
    <property type="term" value="F:ATP binding"/>
    <property type="evidence" value="ECO:0007669"/>
    <property type="project" value="UniProtKB-KW"/>
</dbReference>
<evidence type="ECO:0000256" key="5">
    <source>
        <dbReference type="ARBA" id="ARBA00022801"/>
    </source>
</evidence>
<dbReference type="GO" id="GO:0000725">
    <property type="term" value="P:recombinational repair"/>
    <property type="evidence" value="ECO:0007669"/>
    <property type="project" value="TreeGrafter"/>
</dbReference>